<feature type="transmembrane region" description="Helical" evidence="1">
    <location>
        <begin position="15"/>
        <end position="32"/>
    </location>
</feature>
<dbReference type="GO" id="GO:0002161">
    <property type="term" value="F:aminoacyl-tRNA deacylase activity"/>
    <property type="evidence" value="ECO:0007669"/>
    <property type="project" value="InterPro"/>
</dbReference>
<feature type="domain" description="YbaK/aminoacyl-tRNA synthetase-associated" evidence="2">
    <location>
        <begin position="74"/>
        <end position="191"/>
    </location>
</feature>
<keyword evidence="1" id="KW-0812">Transmembrane</keyword>
<protein>
    <recommendedName>
        <fullName evidence="2">YbaK/aminoacyl-tRNA synthetase-associated domain-containing protein</fullName>
    </recommendedName>
</protein>
<name>A0A3M8KZ42_9MICO</name>
<dbReference type="InterPro" id="IPR007214">
    <property type="entry name" value="YbaK/aa-tRNA-synth-assoc-dom"/>
</dbReference>
<dbReference type="PANTHER" id="PTHR30411:SF1">
    <property type="entry name" value="CYTOPLASMIC PROTEIN"/>
    <property type="match status" value="1"/>
</dbReference>
<evidence type="ECO:0000313" key="3">
    <source>
        <dbReference type="EMBL" id="RNE58570.1"/>
    </source>
</evidence>
<proteinExistence type="predicted"/>
<evidence type="ECO:0000256" key="1">
    <source>
        <dbReference type="SAM" id="Phobius"/>
    </source>
</evidence>
<organism evidence="3 4">
    <name type="scientific">Cryobacterium tepidiphilum</name>
    <dbReference type="NCBI Taxonomy" id="2486026"/>
    <lineage>
        <taxon>Bacteria</taxon>
        <taxon>Bacillati</taxon>
        <taxon>Actinomycetota</taxon>
        <taxon>Actinomycetes</taxon>
        <taxon>Micrococcales</taxon>
        <taxon>Microbacteriaceae</taxon>
        <taxon>Cryobacterium</taxon>
    </lineage>
</organism>
<dbReference type="InterPro" id="IPR036754">
    <property type="entry name" value="YbaK/aa-tRNA-synt-asso_dom_sf"/>
</dbReference>
<dbReference type="PANTHER" id="PTHR30411">
    <property type="entry name" value="CYTOPLASMIC PROTEIN"/>
    <property type="match status" value="1"/>
</dbReference>
<dbReference type="OrthoDB" id="9796920at2"/>
<dbReference type="AlphaFoldDB" id="A0A3M8KZ42"/>
<sequence length="205" mass="21228">MGASTTGTSSSSGPIRRAGAWLIVGVGVIIVINSPRKPGRVVNEAAQGGESDGTARVLRDAASRGVQVRIVQRPAARSLHEAAELMGIRPGDIVKTLVVKRHDGDYLFALVPGGRKISWAKLRALVGVNKLSLPDASHALEATGYARGTITPFGSSTAWPVFADASIVGREVSMGAGDHGYSAFVDADALIAAFEATVADISDPE</sequence>
<gene>
    <name evidence="3" type="ORF">EEJ31_11820</name>
</gene>
<dbReference type="CDD" id="cd04332">
    <property type="entry name" value="YbaK_like"/>
    <property type="match status" value="1"/>
</dbReference>
<dbReference type="Proteomes" id="UP000279859">
    <property type="component" value="Unassembled WGS sequence"/>
</dbReference>
<accession>A0A3M8KZ42</accession>
<dbReference type="Gene3D" id="3.90.960.10">
    <property type="entry name" value="YbaK/aminoacyl-tRNA synthetase-associated domain"/>
    <property type="match status" value="1"/>
</dbReference>
<evidence type="ECO:0000313" key="4">
    <source>
        <dbReference type="Proteomes" id="UP000279859"/>
    </source>
</evidence>
<dbReference type="EMBL" id="RDSR01000022">
    <property type="protein sequence ID" value="RNE58570.1"/>
    <property type="molecule type" value="Genomic_DNA"/>
</dbReference>
<reference evidence="3 4" key="1">
    <citation type="submission" date="2018-11" db="EMBL/GenBank/DDBJ databases">
        <title>Cryobacterium sp. nov., isolated from rhizosphere soil of lettuce.</title>
        <authorList>
            <person name="Wang Y."/>
        </authorList>
    </citation>
    <scope>NUCLEOTIDE SEQUENCE [LARGE SCALE GENOMIC DNA]</scope>
    <source>
        <strain evidence="3 4">NEAU-85</strain>
    </source>
</reference>
<keyword evidence="1" id="KW-1133">Transmembrane helix</keyword>
<keyword evidence="4" id="KW-1185">Reference proteome</keyword>
<comment type="caution">
    <text evidence="3">The sequence shown here is derived from an EMBL/GenBank/DDBJ whole genome shotgun (WGS) entry which is preliminary data.</text>
</comment>
<keyword evidence="1" id="KW-0472">Membrane</keyword>
<dbReference type="Pfam" id="PF04073">
    <property type="entry name" value="tRNA_edit"/>
    <property type="match status" value="1"/>
</dbReference>
<evidence type="ECO:0000259" key="2">
    <source>
        <dbReference type="Pfam" id="PF04073"/>
    </source>
</evidence>
<dbReference type="SUPFAM" id="SSF55826">
    <property type="entry name" value="YbaK/ProRS associated domain"/>
    <property type="match status" value="1"/>
</dbReference>